<dbReference type="Gene3D" id="3.30.420.10">
    <property type="entry name" value="Ribonuclease H-like superfamily/Ribonuclease H"/>
    <property type="match status" value="1"/>
</dbReference>
<dbReference type="CDD" id="cd06222">
    <property type="entry name" value="RNase_H_like"/>
    <property type="match status" value="1"/>
</dbReference>
<dbReference type="PANTHER" id="PTHR33033:SF121">
    <property type="entry name" value="POLYNUCLEOTIDYL TRANSFERASE, RIBONUCLEASE H-LIKE SUPERFAMILY PROTEIN"/>
    <property type="match status" value="1"/>
</dbReference>
<dbReference type="PROSITE" id="PS50879">
    <property type="entry name" value="RNASE_H_1"/>
    <property type="match status" value="1"/>
</dbReference>
<reference evidence="3 4" key="1">
    <citation type="journal article" date="2013" name="Genome Biol.">
        <title>The genome sequence of the most widely cultivated cacao type and its use to identify candidate genes regulating pod color.</title>
        <authorList>
            <person name="Motamayor J.C."/>
            <person name="Mockaitis K."/>
            <person name="Schmutz J."/>
            <person name="Haiminen N."/>
            <person name="Iii D.L."/>
            <person name="Cornejo O."/>
            <person name="Findley S.D."/>
            <person name="Zheng P."/>
            <person name="Utro F."/>
            <person name="Royaert S."/>
            <person name="Saski C."/>
            <person name="Jenkins J."/>
            <person name="Podicheti R."/>
            <person name="Zhao M."/>
            <person name="Scheffler B.E."/>
            <person name="Stack J.C."/>
            <person name="Feltus F.A."/>
            <person name="Mustiga G.M."/>
            <person name="Amores F."/>
            <person name="Phillips W."/>
            <person name="Marelli J.P."/>
            <person name="May G.D."/>
            <person name="Shapiro H."/>
            <person name="Ma J."/>
            <person name="Bustamante C.D."/>
            <person name="Schnell R.J."/>
            <person name="Main D."/>
            <person name="Gilbert D."/>
            <person name="Parida L."/>
            <person name="Kuhn D.N."/>
        </authorList>
    </citation>
    <scope>NUCLEOTIDE SEQUENCE [LARGE SCALE GENOMIC DNA]</scope>
    <source>
        <strain evidence="4">cv. Matina 1-6</strain>
    </source>
</reference>
<dbReference type="InterPro" id="IPR036397">
    <property type="entry name" value="RNaseH_sf"/>
</dbReference>
<dbReference type="InterPro" id="IPR002156">
    <property type="entry name" value="RNaseH_domain"/>
</dbReference>
<dbReference type="HOGENOM" id="CLU_1535225_0_0_1"/>
<feature type="domain" description="RNase H type-1" evidence="2">
    <location>
        <begin position="78"/>
        <end position="175"/>
    </location>
</feature>
<proteinExistence type="predicted"/>
<dbReference type="GO" id="GO:0003676">
    <property type="term" value="F:nucleic acid binding"/>
    <property type="evidence" value="ECO:0007669"/>
    <property type="project" value="InterPro"/>
</dbReference>
<protein>
    <recommendedName>
        <fullName evidence="2">RNase H type-1 domain-containing protein</fullName>
    </recommendedName>
</protein>
<accession>A0A061G8F2</accession>
<dbReference type="GO" id="GO:0004523">
    <property type="term" value="F:RNA-DNA hybrid ribonuclease activity"/>
    <property type="evidence" value="ECO:0007669"/>
    <property type="project" value="InterPro"/>
</dbReference>
<sequence>MAFKLKKARPNNFLFCWLARICLNLFKDLFLLVLTHQNLPIIIMVMILLKLSNKPLNNLVFNDNLWDHRKKCDWGKPSMGFMKFNIDGAARGCPSPSSMGGAMHNHEEDVKILFSKPLGHGDSNMAEILAIKEAFYLFVAFSWCFIYSLINESDSFNAVCGLTNHLLFLRDLKGS</sequence>
<dbReference type="EMBL" id="CM001884">
    <property type="protein sequence ID" value="EOY25856.1"/>
    <property type="molecule type" value="Genomic_DNA"/>
</dbReference>
<dbReference type="InterPro" id="IPR012337">
    <property type="entry name" value="RNaseH-like_sf"/>
</dbReference>
<feature type="transmembrane region" description="Helical" evidence="1">
    <location>
        <begin position="134"/>
        <end position="150"/>
    </location>
</feature>
<dbReference type="SUPFAM" id="SSF53098">
    <property type="entry name" value="Ribonuclease H-like"/>
    <property type="match status" value="1"/>
</dbReference>
<keyword evidence="1" id="KW-0472">Membrane</keyword>
<evidence type="ECO:0000259" key="2">
    <source>
        <dbReference type="PROSITE" id="PS50879"/>
    </source>
</evidence>
<dbReference type="InterPro" id="IPR044730">
    <property type="entry name" value="RNase_H-like_dom_plant"/>
</dbReference>
<dbReference type="Gramene" id="EOY25856">
    <property type="protein sequence ID" value="EOY25856"/>
    <property type="gene ID" value="TCM_027221"/>
</dbReference>
<evidence type="ECO:0000313" key="3">
    <source>
        <dbReference type="EMBL" id="EOY25856.1"/>
    </source>
</evidence>
<keyword evidence="1" id="KW-0812">Transmembrane</keyword>
<evidence type="ECO:0000313" key="4">
    <source>
        <dbReference type="Proteomes" id="UP000026915"/>
    </source>
</evidence>
<keyword evidence="1" id="KW-1133">Transmembrane helix</keyword>
<dbReference type="InParanoid" id="A0A061G8F2"/>
<dbReference type="AlphaFoldDB" id="A0A061G8F2"/>
<evidence type="ECO:0000256" key="1">
    <source>
        <dbReference type="SAM" id="Phobius"/>
    </source>
</evidence>
<dbReference type="PANTHER" id="PTHR33033">
    <property type="entry name" value="POLYNUCLEOTIDYL TRANSFERASE, RIBONUCLEASE H-LIKE SUPERFAMILY PROTEIN-RELATED"/>
    <property type="match status" value="1"/>
</dbReference>
<dbReference type="Proteomes" id="UP000026915">
    <property type="component" value="Chromosome 6"/>
</dbReference>
<organism evidence="3 4">
    <name type="scientific">Theobroma cacao</name>
    <name type="common">Cacao</name>
    <name type="synonym">Cocoa</name>
    <dbReference type="NCBI Taxonomy" id="3641"/>
    <lineage>
        <taxon>Eukaryota</taxon>
        <taxon>Viridiplantae</taxon>
        <taxon>Streptophyta</taxon>
        <taxon>Embryophyta</taxon>
        <taxon>Tracheophyta</taxon>
        <taxon>Spermatophyta</taxon>
        <taxon>Magnoliopsida</taxon>
        <taxon>eudicotyledons</taxon>
        <taxon>Gunneridae</taxon>
        <taxon>Pentapetalae</taxon>
        <taxon>rosids</taxon>
        <taxon>malvids</taxon>
        <taxon>Malvales</taxon>
        <taxon>Malvaceae</taxon>
        <taxon>Byttnerioideae</taxon>
        <taxon>Theobroma</taxon>
    </lineage>
</organism>
<gene>
    <name evidence="3" type="ORF">TCM_027221</name>
</gene>
<keyword evidence="4" id="KW-1185">Reference proteome</keyword>
<name>A0A061G8F2_THECC</name>